<comment type="caution">
    <text evidence="2">The sequence shown here is derived from an EMBL/GenBank/DDBJ whole genome shotgun (WGS) entry which is preliminary data.</text>
</comment>
<feature type="transmembrane region" description="Helical" evidence="1">
    <location>
        <begin position="7"/>
        <end position="27"/>
    </location>
</feature>
<evidence type="ECO:0000256" key="1">
    <source>
        <dbReference type="SAM" id="Phobius"/>
    </source>
</evidence>
<proteinExistence type="predicted"/>
<keyword evidence="1" id="KW-0472">Membrane</keyword>
<organism evidence="2 3">
    <name type="scientific">Streptomyces morookaense</name>
    <name type="common">Streptoverticillium morookaense</name>
    <dbReference type="NCBI Taxonomy" id="1970"/>
    <lineage>
        <taxon>Bacteria</taxon>
        <taxon>Bacillati</taxon>
        <taxon>Actinomycetota</taxon>
        <taxon>Actinomycetes</taxon>
        <taxon>Kitasatosporales</taxon>
        <taxon>Streptomycetaceae</taxon>
        <taxon>Streptomyces</taxon>
    </lineage>
</organism>
<evidence type="ECO:0000313" key="3">
    <source>
        <dbReference type="Proteomes" id="UP000587462"/>
    </source>
</evidence>
<keyword evidence="3" id="KW-1185">Reference proteome</keyword>
<keyword evidence="1" id="KW-1133">Transmembrane helix</keyword>
<gene>
    <name evidence="2" type="ORF">HG542_24065</name>
</gene>
<feature type="transmembrane region" description="Helical" evidence="1">
    <location>
        <begin position="62"/>
        <end position="79"/>
    </location>
</feature>
<reference evidence="2 3" key="1">
    <citation type="submission" date="2020-04" db="EMBL/GenBank/DDBJ databases">
        <title>Draft Genome Sequence of Streptomyces morookaense DSM 40503, an 8-azaguanine-producing strain.</title>
        <authorList>
            <person name="Qi J."/>
            <person name="Gao J.-M."/>
        </authorList>
    </citation>
    <scope>NUCLEOTIDE SEQUENCE [LARGE SCALE GENOMIC DNA]</scope>
    <source>
        <strain evidence="2 3">DSM 40503</strain>
    </source>
</reference>
<evidence type="ECO:0000313" key="2">
    <source>
        <dbReference type="EMBL" id="NVK80707.1"/>
    </source>
</evidence>
<feature type="transmembrane region" description="Helical" evidence="1">
    <location>
        <begin position="91"/>
        <end position="112"/>
    </location>
</feature>
<protein>
    <recommendedName>
        <fullName evidence="4">Transmembrane protein</fullName>
    </recommendedName>
</protein>
<dbReference type="AlphaFoldDB" id="A0A7Y7B7Z7"/>
<evidence type="ECO:0008006" key="4">
    <source>
        <dbReference type="Google" id="ProtNLM"/>
    </source>
</evidence>
<keyword evidence="1" id="KW-0812">Transmembrane</keyword>
<dbReference type="EMBL" id="JABBXF010000061">
    <property type="protein sequence ID" value="NVK80707.1"/>
    <property type="molecule type" value="Genomic_DNA"/>
</dbReference>
<dbReference type="NCBIfam" id="NF041646">
    <property type="entry name" value="VC0807_fam"/>
    <property type="match status" value="1"/>
</dbReference>
<dbReference type="RefSeq" id="WP_171084808.1">
    <property type="nucleotide sequence ID" value="NZ_BNBU01000015.1"/>
</dbReference>
<name>A0A7Y7B7Z7_STRMO</name>
<dbReference type="Proteomes" id="UP000587462">
    <property type="component" value="Unassembled WGS sequence"/>
</dbReference>
<accession>A0A7Y7B7Z7</accession>
<sequence>MQSRSRHTLFTSLAVNVGLPLVLFYVLRGAGMVQWQALLLSSAPPALHALGEAVIRRRVDPFDMFILVLLLVSAGTSVISGSPRVLLLKDAALPAALGLWILSTLAMARPFAFQFGGRLRGPEAAAVAERAWRDSAEFRGALRGLTAVWGGIELLDAVLNTVNALVLPVDVVPLVGRIESLGLIGLAAVISIHRSRSFRARHGIALFGTRAEAPAKTPADA</sequence>